<dbReference type="InterPro" id="IPR000182">
    <property type="entry name" value="GNAT_dom"/>
</dbReference>
<dbReference type="Proteomes" id="UP000307790">
    <property type="component" value="Unassembled WGS sequence"/>
</dbReference>
<dbReference type="Pfam" id="PF00583">
    <property type="entry name" value="Acetyltransf_1"/>
    <property type="match status" value="1"/>
</dbReference>
<dbReference type="SUPFAM" id="SSF55729">
    <property type="entry name" value="Acyl-CoA N-acyltransferases (Nat)"/>
    <property type="match status" value="1"/>
</dbReference>
<feature type="domain" description="N-acetyltransferase" evidence="1">
    <location>
        <begin position="1"/>
        <end position="132"/>
    </location>
</feature>
<dbReference type="Gene3D" id="3.40.630.30">
    <property type="match status" value="1"/>
</dbReference>
<sequence>MSEFLIETADKSDKKAIQRFYKQQRYSARFLGDDATYLVRDNQDIIASVIISFKDSHSFLHALVVDNNHRGQGIAQSLLAKAAEQHPQLYCFCGNELMSFYQKQHFAVIEGSLLPDELRQRYLAYRKKHELIALYLNSN</sequence>
<keyword evidence="3" id="KW-1185">Reference proteome</keyword>
<evidence type="ECO:0000259" key="1">
    <source>
        <dbReference type="PROSITE" id="PS51186"/>
    </source>
</evidence>
<dbReference type="CDD" id="cd04301">
    <property type="entry name" value="NAT_SF"/>
    <property type="match status" value="1"/>
</dbReference>
<dbReference type="RefSeq" id="WP_138320428.1">
    <property type="nucleotide sequence ID" value="NZ_VCBC01000012.1"/>
</dbReference>
<comment type="caution">
    <text evidence="2">The sequence shown here is derived from an EMBL/GenBank/DDBJ whole genome shotgun (WGS) entry which is preliminary data.</text>
</comment>
<dbReference type="AlphaFoldDB" id="A0A5R9IF43"/>
<keyword evidence="2" id="KW-0808">Transferase</keyword>
<proteinExistence type="predicted"/>
<accession>A0A5R9IF43</accession>
<gene>
    <name evidence="2" type="ORF">FE810_12615</name>
</gene>
<dbReference type="EMBL" id="VCBC01000012">
    <property type="protein sequence ID" value="TLU64145.1"/>
    <property type="molecule type" value="Genomic_DNA"/>
</dbReference>
<evidence type="ECO:0000313" key="3">
    <source>
        <dbReference type="Proteomes" id="UP000307790"/>
    </source>
</evidence>
<name>A0A5R9IF43_9GAMM</name>
<evidence type="ECO:0000313" key="2">
    <source>
        <dbReference type="EMBL" id="TLU64145.1"/>
    </source>
</evidence>
<dbReference type="OrthoDB" id="6400425at2"/>
<dbReference type="InterPro" id="IPR016181">
    <property type="entry name" value="Acyl_CoA_acyltransferase"/>
</dbReference>
<dbReference type="GO" id="GO:0016747">
    <property type="term" value="F:acyltransferase activity, transferring groups other than amino-acyl groups"/>
    <property type="evidence" value="ECO:0007669"/>
    <property type="project" value="InterPro"/>
</dbReference>
<organism evidence="2 3">
    <name type="scientific">Thalassotalea litorea</name>
    <dbReference type="NCBI Taxonomy" id="2020715"/>
    <lineage>
        <taxon>Bacteria</taxon>
        <taxon>Pseudomonadati</taxon>
        <taxon>Pseudomonadota</taxon>
        <taxon>Gammaproteobacteria</taxon>
        <taxon>Alteromonadales</taxon>
        <taxon>Colwelliaceae</taxon>
        <taxon>Thalassotalea</taxon>
    </lineage>
</organism>
<reference evidence="2 3" key="1">
    <citation type="submission" date="2019-05" db="EMBL/GenBank/DDBJ databases">
        <title>Genome sequences of Thalassotalea litorea 1K03283.</title>
        <authorList>
            <person name="Zhang D."/>
        </authorList>
    </citation>
    <scope>NUCLEOTIDE SEQUENCE [LARGE SCALE GENOMIC DNA]</scope>
    <source>
        <strain evidence="2 3">MCCC 1K03283</strain>
    </source>
</reference>
<dbReference type="PROSITE" id="PS51186">
    <property type="entry name" value="GNAT"/>
    <property type="match status" value="1"/>
</dbReference>
<protein>
    <submittedName>
        <fullName evidence="2">GNAT family N-acetyltransferase</fullName>
    </submittedName>
</protein>